<accession>A0ACA9RWN7</accession>
<organism evidence="1 2">
    <name type="scientific">Racocetra persica</name>
    <dbReference type="NCBI Taxonomy" id="160502"/>
    <lineage>
        <taxon>Eukaryota</taxon>
        <taxon>Fungi</taxon>
        <taxon>Fungi incertae sedis</taxon>
        <taxon>Mucoromycota</taxon>
        <taxon>Glomeromycotina</taxon>
        <taxon>Glomeromycetes</taxon>
        <taxon>Diversisporales</taxon>
        <taxon>Gigasporaceae</taxon>
        <taxon>Racocetra</taxon>
    </lineage>
</organism>
<proteinExistence type="predicted"/>
<evidence type="ECO:0000313" key="1">
    <source>
        <dbReference type="EMBL" id="CAG8813353.1"/>
    </source>
</evidence>
<gene>
    <name evidence="1" type="ORF">RPERSI_LOCUS23749</name>
</gene>
<feature type="non-terminal residue" evidence="1">
    <location>
        <position position="135"/>
    </location>
</feature>
<comment type="caution">
    <text evidence="1">The sequence shown here is derived from an EMBL/GenBank/DDBJ whole genome shotgun (WGS) entry which is preliminary data.</text>
</comment>
<evidence type="ECO:0000313" key="2">
    <source>
        <dbReference type="Proteomes" id="UP000789920"/>
    </source>
</evidence>
<sequence>GVDGERWAGKSWLITKFAENDFYLGAYEENLQVYVITTYIHLDNCTIKVEFLETGWNMRPNKNYYSYIDGAMLVYDISRTDGLKIIEELLHEYTNTDSNYVTNKIPIMIIANKWGERDKNKYKDEDELLKEIKNS</sequence>
<keyword evidence="2" id="KW-1185">Reference proteome</keyword>
<protein>
    <submittedName>
        <fullName evidence="1">68_t:CDS:1</fullName>
    </submittedName>
</protein>
<feature type="non-terminal residue" evidence="1">
    <location>
        <position position="1"/>
    </location>
</feature>
<reference evidence="1" key="1">
    <citation type="submission" date="2021-06" db="EMBL/GenBank/DDBJ databases">
        <authorList>
            <person name="Kallberg Y."/>
            <person name="Tangrot J."/>
            <person name="Rosling A."/>
        </authorList>
    </citation>
    <scope>NUCLEOTIDE SEQUENCE</scope>
    <source>
        <strain evidence="1">MA461A</strain>
    </source>
</reference>
<dbReference type="Proteomes" id="UP000789920">
    <property type="component" value="Unassembled WGS sequence"/>
</dbReference>
<dbReference type="EMBL" id="CAJVQC010074853">
    <property type="protein sequence ID" value="CAG8813353.1"/>
    <property type="molecule type" value="Genomic_DNA"/>
</dbReference>
<name>A0ACA9RWN7_9GLOM</name>